<feature type="domain" description="TonB-dependent receptor plug" evidence="15">
    <location>
        <begin position="83"/>
        <end position="185"/>
    </location>
</feature>
<dbReference type="GO" id="GO:0044718">
    <property type="term" value="P:siderophore transmembrane transport"/>
    <property type="evidence" value="ECO:0007669"/>
    <property type="project" value="TreeGrafter"/>
</dbReference>
<sequence length="767" mass="86062">MYKRFKKLFYVFLLSQPPIARLRQWRNIISILLIMSIPYPALAADNKSNDFILKTELADSAGNEAAVHLKPITIIGIDSNQPTQSNTSILKGRLLHLQRSDTLGRTLEKELGVSNASFGPGVGIPVIRGLTGSRIRMLQSGIGSHDAASLSPDHAVAIDPLFAEEITIIRGPETVRYGGNAIGGVVDVKDHRIPERAPKNLVSGSVESRYDTNGNGTNSAVKLNLGKDWLAFNLGGFYRSRGDIRIPGKAIDEHFIAQQYGLTDIQNISGKIPNTDSESNGGFAGISWLGDAAMAGMSISHVDNRYGVPRGSHGLDPNHLGGLELILPKLNDLTGFEDIFGPQALFPNIRLAMRQTRYDFKSEWYEPIRGIERIGFRYGLVDYQHTEIQGGLPFTKFKNEAGEGRFEIDHHFFPRLTGTFGVQWIDRNFSALGVETFVPETKQHSLGFYTTQQYTWNRWIVSGGVRIEQSRVNPKASELRLRGSALPPIPLPDELKYQTTSFSSSLQRNLVDDLTMTISFNQGKRSPDIQELLSLGPHLSIRSFDIGNVQLKNETMNMVDLGFDWKKERFSLRVNGYYNRTDDFIFQRNTGLVYEIDNEVIRQQCVSKAECVSIFAYDQQDAEFIGYESEFGATLYKLPQGDLLLTLFSDYVRGRFVRGMHGDVPRMPPLRYGIELGLDNSRWNSALRYTRAEAQHHPGENETITKGYHLLTVSADYQMKMGKWADVWLFAKGTNLLNEEIRSSVSFLRNFAPEPGRSFVLGLRATF</sequence>
<keyword evidence="6" id="KW-0732">Signal</keyword>
<organism evidence="16 17">
    <name type="scientific">Nitrosomonas nitrosa</name>
    <dbReference type="NCBI Taxonomy" id="52442"/>
    <lineage>
        <taxon>Bacteria</taxon>
        <taxon>Pseudomonadati</taxon>
        <taxon>Pseudomonadota</taxon>
        <taxon>Betaproteobacteria</taxon>
        <taxon>Nitrosomonadales</taxon>
        <taxon>Nitrosomonadaceae</taxon>
        <taxon>Nitrosomonas</taxon>
    </lineage>
</organism>
<dbReference type="InterPro" id="IPR036942">
    <property type="entry name" value="Beta-barrel_TonB_sf"/>
</dbReference>
<keyword evidence="4 11" id="KW-1134">Transmembrane beta strand</keyword>
<dbReference type="PROSITE" id="PS52016">
    <property type="entry name" value="TONB_DEPENDENT_REC_3"/>
    <property type="match status" value="1"/>
</dbReference>
<dbReference type="InterPro" id="IPR037066">
    <property type="entry name" value="Plug_dom_sf"/>
</dbReference>
<dbReference type="PANTHER" id="PTHR30069:SF40">
    <property type="entry name" value="TONB-DEPENDENT RECEPTOR NMB0964-RELATED"/>
    <property type="match status" value="1"/>
</dbReference>
<dbReference type="EMBL" id="FOUF01000008">
    <property type="protein sequence ID" value="SFM16659.1"/>
    <property type="molecule type" value="Genomic_DNA"/>
</dbReference>
<feature type="domain" description="TonB-dependent receptor-like beta-barrel" evidence="14">
    <location>
        <begin position="348"/>
        <end position="736"/>
    </location>
</feature>
<keyword evidence="10 11" id="KW-0998">Cell outer membrane</keyword>
<keyword evidence="7 13" id="KW-0798">TonB box</keyword>
<accession>A0A1I4NMD9</accession>
<dbReference type="PANTHER" id="PTHR30069">
    <property type="entry name" value="TONB-DEPENDENT OUTER MEMBRANE RECEPTOR"/>
    <property type="match status" value="1"/>
</dbReference>
<evidence type="ECO:0000256" key="3">
    <source>
        <dbReference type="ARBA" id="ARBA00022448"/>
    </source>
</evidence>
<dbReference type="Gene3D" id="2.170.130.10">
    <property type="entry name" value="TonB-dependent receptor, plug domain"/>
    <property type="match status" value="1"/>
</dbReference>
<proteinExistence type="inferred from homology"/>
<dbReference type="InterPro" id="IPR012910">
    <property type="entry name" value="Plug_dom"/>
</dbReference>
<dbReference type="GO" id="GO:0009279">
    <property type="term" value="C:cell outer membrane"/>
    <property type="evidence" value="ECO:0007669"/>
    <property type="project" value="UniProtKB-SubCell"/>
</dbReference>
<evidence type="ECO:0000256" key="11">
    <source>
        <dbReference type="PROSITE-ProRule" id="PRU01360"/>
    </source>
</evidence>
<dbReference type="InterPro" id="IPR039426">
    <property type="entry name" value="TonB-dep_rcpt-like"/>
</dbReference>
<evidence type="ECO:0000256" key="10">
    <source>
        <dbReference type="ARBA" id="ARBA00023237"/>
    </source>
</evidence>
<evidence type="ECO:0000256" key="5">
    <source>
        <dbReference type="ARBA" id="ARBA00022692"/>
    </source>
</evidence>
<evidence type="ECO:0000259" key="15">
    <source>
        <dbReference type="Pfam" id="PF07715"/>
    </source>
</evidence>
<dbReference type="Proteomes" id="UP000199561">
    <property type="component" value="Unassembled WGS sequence"/>
</dbReference>
<dbReference type="Pfam" id="PF00593">
    <property type="entry name" value="TonB_dep_Rec_b-barrel"/>
    <property type="match status" value="1"/>
</dbReference>
<evidence type="ECO:0000313" key="16">
    <source>
        <dbReference type="EMBL" id="SFM16659.1"/>
    </source>
</evidence>
<dbReference type="Pfam" id="PF07715">
    <property type="entry name" value="Plug"/>
    <property type="match status" value="1"/>
</dbReference>
<evidence type="ECO:0000256" key="7">
    <source>
        <dbReference type="ARBA" id="ARBA00023077"/>
    </source>
</evidence>
<dbReference type="GO" id="GO:0015344">
    <property type="term" value="F:siderophore uptake transmembrane transporter activity"/>
    <property type="evidence" value="ECO:0007669"/>
    <property type="project" value="TreeGrafter"/>
</dbReference>
<evidence type="ECO:0000256" key="1">
    <source>
        <dbReference type="ARBA" id="ARBA00004571"/>
    </source>
</evidence>
<evidence type="ECO:0000256" key="9">
    <source>
        <dbReference type="ARBA" id="ARBA00023170"/>
    </source>
</evidence>
<keyword evidence="17" id="KW-1185">Reference proteome</keyword>
<evidence type="ECO:0000256" key="4">
    <source>
        <dbReference type="ARBA" id="ARBA00022452"/>
    </source>
</evidence>
<dbReference type="Gene3D" id="2.40.170.20">
    <property type="entry name" value="TonB-dependent receptor, beta-barrel domain"/>
    <property type="match status" value="1"/>
</dbReference>
<dbReference type="PROSITE" id="PS01156">
    <property type="entry name" value="TONB_DEPENDENT_REC_2"/>
    <property type="match status" value="1"/>
</dbReference>
<dbReference type="InterPro" id="IPR000531">
    <property type="entry name" value="Beta-barrel_TonB"/>
</dbReference>
<comment type="subcellular location">
    <subcellularLocation>
        <location evidence="1 11">Cell outer membrane</location>
        <topology evidence="1 11">Multi-pass membrane protein</topology>
    </subcellularLocation>
</comment>
<evidence type="ECO:0000256" key="6">
    <source>
        <dbReference type="ARBA" id="ARBA00022729"/>
    </source>
</evidence>
<evidence type="ECO:0000256" key="13">
    <source>
        <dbReference type="RuleBase" id="RU003357"/>
    </source>
</evidence>
<evidence type="ECO:0000256" key="8">
    <source>
        <dbReference type="ARBA" id="ARBA00023136"/>
    </source>
</evidence>
<dbReference type="RefSeq" id="WP_090667400.1">
    <property type="nucleotide sequence ID" value="NZ_FOUF01000008.1"/>
</dbReference>
<protein>
    <submittedName>
        <fullName evidence="16">Iron complex outermembrane recepter protein</fullName>
    </submittedName>
</protein>
<keyword evidence="5 11" id="KW-0812">Transmembrane</keyword>
<keyword evidence="9" id="KW-0675">Receptor</keyword>
<evidence type="ECO:0000256" key="2">
    <source>
        <dbReference type="ARBA" id="ARBA00009810"/>
    </source>
</evidence>
<name>A0A1I4NMD9_9PROT</name>
<keyword evidence="3 11" id="KW-0813">Transport</keyword>
<keyword evidence="8 11" id="KW-0472">Membrane</keyword>
<evidence type="ECO:0000256" key="12">
    <source>
        <dbReference type="PROSITE-ProRule" id="PRU10144"/>
    </source>
</evidence>
<gene>
    <name evidence="16" type="ORF">SAMN05421880_10867</name>
</gene>
<evidence type="ECO:0000313" key="17">
    <source>
        <dbReference type="Proteomes" id="UP000199561"/>
    </source>
</evidence>
<dbReference type="SUPFAM" id="SSF56935">
    <property type="entry name" value="Porins"/>
    <property type="match status" value="1"/>
</dbReference>
<feature type="short sequence motif" description="TonB C-terminal box" evidence="12">
    <location>
        <begin position="750"/>
        <end position="767"/>
    </location>
</feature>
<comment type="similarity">
    <text evidence="2 11 13">Belongs to the TonB-dependent receptor family.</text>
</comment>
<dbReference type="AlphaFoldDB" id="A0A1I4NMD9"/>
<evidence type="ECO:0000259" key="14">
    <source>
        <dbReference type="Pfam" id="PF00593"/>
    </source>
</evidence>
<reference evidence="16 17" key="1">
    <citation type="submission" date="2016-10" db="EMBL/GenBank/DDBJ databases">
        <authorList>
            <person name="de Groot N.N."/>
        </authorList>
    </citation>
    <scope>NUCLEOTIDE SEQUENCE [LARGE SCALE GENOMIC DNA]</scope>
    <source>
        <strain evidence="16 17">Nm146</strain>
    </source>
</reference>
<dbReference type="STRING" id="52442.SAMN05421880_10867"/>
<dbReference type="InterPro" id="IPR010917">
    <property type="entry name" value="TonB_rcpt_CS"/>
</dbReference>